<keyword evidence="6" id="KW-1185">Reference proteome</keyword>
<comment type="caution">
    <text evidence="5">The sequence shown here is derived from an EMBL/GenBank/DDBJ whole genome shotgun (WGS) entry which is preliminary data.</text>
</comment>
<protein>
    <submittedName>
        <fullName evidence="5">Uncharacterized protein</fullName>
    </submittedName>
</protein>
<evidence type="ECO:0000256" key="2">
    <source>
        <dbReference type="ARBA" id="ARBA00023163"/>
    </source>
</evidence>
<dbReference type="Proteomes" id="UP000824890">
    <property type="component" value="Unassembled WGS sequence"/>
</dbReference>
<dbReference type="EMBL" id="JAGKQM010000001">
    <property type="protein sequence ID" value="KAH0940568.1"/>
    <property type="molecule type" value="Genomic_DNA"/>
</dbReference>
<evidence type="ECO:0000313" key="5">
    <source>
        <dbReference type="EMBL" id="KAH0940568.1"/>
    </source>
</evidence>
<comment type="similarity">
    <text evidence="3">Belongs to the GRAS family.</text>
</comment>
<evidence type="ECO:0000256" key="3">
    <source>
        <dbReference type="PROSITE-ProRule" id="PRU01191"/>
    </source>
</evidence>
<reference evidence="5 6" key="1">
    <citation type="submission" date="2021-05" db="EMBL/GenBank/DDBJ databases">
        <title>Genome Assembly of Synthetic Allotetraploid Brassica napus Reveals Homoeologous Exchanges between Subgenomes.</title>
        <authorList>
            <person name="Davis J.T."/>
        </authorList>
    </citation>
    <scope>NUCLEOTIDE SEQUENCE [LARGE SCALE GENOMIC DNA]</scope>
    <source>
        <strain evidence="6">cv. Da-Ae</strain>
        <tissue evidence="5">Seedling</tissue>
    </source>
</reference>
<dbReference type="InterPro" id="IPR004345">
    <property type="entry name" value="TB2_DP1_HVA22"/>
</dbReference>
<evidence type="ECO:0000256" key="4">
    <source>
        <dbReference type="SAM" id="MobiDB-lite"/>
    </source>
</evidence>
<evidence type="ECO:0000256" key="1">
    <source>
        <dbReference type="ARBA" id="ARBA00023015"/>
    </source>
</evidence>
<dbReference type="Pfam" id="PF03514">
    <property type="entry name" value="GRAS"/>
    <property type="match status" value="1"/>
</dbReference>
<accession>A0ABQ8EIL9</accession>
<feature type="compositionally biased region" description="Low complexity" evidence="4">
    <location>
        <begin position="10"/>
        <end position="27"/>
    </location>
</feature>
<feature type="region of interest" description="Disordered" evidence="4">
    <location>
        <begin position="637"/>
        <end position="675"/>
    </location>
</feature>
<feature type="region of interest" description="Disordered" evidence="4">
    <location>
        <begin position="1"/>
        <end position="30"/>
    </location>
</feature>
<dbReference type="Pfam" id="PF03134">
    <property type="entry name" value="TB2_DP1_HVA22"/>
    <property type="match status" value="1"/>
</dbReference>
<evidence type="ECO:0000313" key="6">
    <source>
        <dbReference type="Proteomes" id="UP000824890"/>
    </source>
</evidence>
<gene>
    <name evidence="5" type="ORF">HID58_000205</name>
</gene>
<sequence>MKVQASSPQDNQPSNTNSTDNNNNNNQLPSMDEHVMRSMDWDSIMKELELDDDSTPNPLKTEFTTTDSAIGPLYAVDSNLPGFPDQIQPSDFDSSDAYQNQTTGYGFTSLDSVDNGGGFDFVEDLIRVVDCVESDELQLAQVILSRLNQRLRSPAGRPLQRAAFYFKEALGSLLTGSNRNQTRLLSSWTEIVQKIRAVKEFSGISPIPLFSHFTANQAILDSLNSQTSSSPFVHVVDFDVGFGGQYASLMREIAEKSISSGFLRVTAVVAEECAVETRLVKENLTQFAAEMKIRFQIEFVLMKTFEMLSFKAIRFVDGERTVVLISPAIFRRLSGIAEFVTNLRRVSPKVVVFVDSEGWTEIAGAGSFRREFVTALEFYTMVLESLDAAAPPGDLVKKIVEAFVLRPKIVAAVETAGDRRNVGEMTWREAFCGAGMRSIQLSQFAIFQAECLLEKAQVRGFHVAKRQEELVLCWHGRALVATSAWRLDYGYCFLHLVPISYFVPPGQGCSIGIGLPVYSTFKAIENRDQSAQRKWLIYWAAYGSFSLVEVFTDKLISWFPLYYHAKFAFLVWLQLPTIDGAKQIYNNRLRPFLIRHQVSVDRLVDGVYGEMVKVVRTHQGGIRLVRSIIIKILGSGNEAAPPSERQEETPNISPEPEPSTATIRDLEESESDHED</sequence>
<organism evidence="5 6">
    <name type="scientific">Brassica napus</name>
    <name type="common">Rape</name>
    <dbReference type="NCBI Taxonomy" id="3708"/>
    <lineage>
        <taxon>Eukaryota</taxon>
        <taxon>Viridiplantae</taxon>
        <taxon>Streptophyta</taxon>
        <taxon>Embryophyta</taxon>
        <taxon>Tracheophyta</taxon>
        <taxon>Spermatophyta</taxon>
        <taxon>Magnoliopsida</taxon>
        <taxon>eudicotyledons</taxon>
        <taxon>Gunneridae</taxon>
        <taxon>Pentapetalae</taxon>
        <taxon>rosids</taxon>
        <taxon>malvids</taxon>
        <taxon>Brassicales</taxon>
        <taxon>Brassicaceae</taxon>
        <taxon>Brassiceae</taxon>
        <taxon>Brassica</taxon>
    </lineage>
</organism>
<comment type="caution">
    <text evidence="3">Lacks conserved residue(s) required for the propagation of feature annotation.</text>
</comment>
<feature type="region of interest" description="SAW" evidence="3">
    <location>
        <begin position="414"/>
        <end position="486"/>
    </location>
</feature>
<feature type="short sequence motif" description="VHIID" evidence="3">
    <location>
        <begin position="233"/>
        <end position="237"/>
    </location>
</feature>
<feature type="region of interest" description="Leucine repeat I (LRI)" evidence="3">
    <location>
        <begin position="119"/>
        <end position="179"/>
    </location>
</feature>
<dbReference type="PROSITE" id="PS50985">
    <property type="entry name" value="GRAS"/>
    <property type="match status" value="1"/>
</dbReference>
<dbReference type="InterPro" id="IPR005202">
    <property type="entry name" value="TF_GRAS"/>
</dbReference>
<proteinExistence type="inferred from homology"/>
<name>A0ABQ8EIL9_BRANA</name>
<keyword evidence="1" id="KW-0805">Transcription regulation</keyword>
<dbReference type="PANTHER" id="PTHR31636">
    <property type="entry name" value="OSJNBA0084A10.13 PROTEIN-RELATED"/>
    <property type="match status" value="1"/>
</dbReference>
<keyword evidence="2" id="KW-0804">Transcription</keyword>
<feature type="region of interest" description="Leucine repeat II (LRII)" evidence="3">
    <location>
        <begin position="279"/>
        <end position="311"/>
    </location>
</feature>